<feature type="domain" description="FAD-binding" evidence="1">
    <location>
        <begin position="2"/>
        <end position="155"/>
    </location>
</feature>
<dbReference type="Proteomes" id="UP000253094">
    <property type="component" value="Unassembled WGS sequence"/>
</dbReference>
<name>A0A367FHA4_9ACTN</name>
<evidence type="ECO:0000313" key="2">
    <source>
        <dbReference type="EMBL" id="RCG29701.1"/>
    </source>
</evidence>
<evidence type="ECO:0000313" key="3">
    <source>
        <dbReference type="Proteomes" id="UP000253094"/>
    </source>
</evidence>
<gene>
    <name evidence="2" type="ORF">DQ384_19160</name>
</gene>
<dbReference type="OrthoDB" id="113955at2"/>
<dbReference type="Gene3D" id="3.50.50.60">
    <property type="entry name" value="FAD/NAD(P)-binding domain"/>
    <property type="match status" value="1"/>
</dbReference>
<dbReference type="InterPro" id="IPR036188">
    <property type="entry name" value="FAD/NAD-bd_sf"/>
</dbReference>
<dbReference type="EMBL" id="QOIL01000010">
    <property type="protein sequence ID" value="RCG29701.1"/>
    <property type="molecule type" value="Genomic_DNA"/>
</dbReference>
<dbReference type="Pfam" id="PF01494">
    <property type="entry name" value="FAD_binding_3"/>
    <property type="match status" value="1"/>
</dbReference>
<organism evidence="2 3">
    <name type="scientific">Sphaerisporangium album</name>
    <dbReference type="NCBI Taxonomy" id="509200"/>
    <lineage>
        <taxon>Bacteria</taxon>
        <taxon>Bacillati</taxon>
        <taxon>Actinomycetota</taxon>
        <taxon>Actinomycetes</taxon>
        <taxon>Streptosporangiales</taxon>
        <taxon>Streptosporangiaceae</taxon>
        <taxon>Sphaerisporangium</taxon>
    </lineage>
</organism>
<comment type="caution">
    <text evidence="2">The sequence shown here is derived from an EMBL/GenBank/DDBJ whole genome shotgun (WGS) entry which is preliminary data.</text>
</comment>
<dbReference type="PANTHER" id="PTHR42685:SF19">
    <property type="entry name" value="POSSIBLE OXIDOREDUCTASE"/>
    <property type="match status" value="1"/>
</dbReference>
<dbReference type="PANTHER" id="PTHR42685">
    <property type="entry name" value="GERANYLGERANYL DIPHOSPHATE REDUCTASE"/>
    <property type="match status" value="1"/>
</dbReference>
<evidence type="ECO:0000259" key="1">
    <source>
        <dbReference type="Pfam" id="PF01494"/>
    </source>
</evidence>
<reference evidence="2 3" key="1">
    <citation type="submission" date="2018-06" db="EMBL/GenBank/DDBJ databases">
        <title>Sphaerisporangium craniellae sp. nov., isolated from a marine sponge in the South China Sea.</title>
        <authorList>
            <person name="Li L."/>
        </authorList>
    </citation>
    <scope>NUCLEOTIDE SEQUENCE [LARGE SCALE GENOMIC DNA]</scope>
    <source>
        <strain evidence="2 3">CCTCC AA 208026</strain>
    </source>
</reference>
<dbReference type="AlphaFoldDB" id="A0A367FHA4"/>
<dbReference type="SUPFAM" id="SSF51905">
    <property type="entry name" value="FAD/NAD(P)-binding domain"/>
    <property type="match status" value="1"/>
</dbReference>
<dbReference type="PRINTS" id="PR00420">
    <property type="entry name" value="RNGMNOXGNASE"/>
</dbReference>
<dbReference type="GO" id="GO:0071949">
    <property type="term" value="F:FAD binding"/>
    <property type="evidence" value="ECO:0007669"/>
    <property type="project" value="InterPro"/>
</dbReference>
<accession>A0A367FHA4</accession>
<protein>
    <submittedName>
        <fullName evidence="2">NAD(P)/FAD-dependent oxidoreductase</fullName>
    </submittedName>
</protein>
<sequence>MIDVLIAGGGPAGLATAINAALAGMEAVVVEPRATPVDKACGEGLMPTGAAALSALGVRVPGRPLRGIRYADERHRVHAEFRHGPGLGVRRTALHAALAGRAAEVGVKVVHGRVEALRQHEDHVEAFGTRARWLVAADGLHSPLRALLGLELPSPAPRRYGQRRHYRIAPWTDFVEVHWAPRGEAYVTPVADDLVGVAVLGSERRRYDEHLAEFPGLVARLEGPVATPVRGAGPLKQRVRARVAGRVLLVGDAAGYVDALTGEGVSLGLLAARALVECLRAGRPQAYERAWRRLSLRHRLLTEALLAARRHPGTARLIVPAARRLPAVFAATVNALA</sequence>
<keyword evidence="3" id="KW-1185">Reference proteome</keyword>
<dbReference type="InterPro" id="IPR002938">
    <property type="entry name" value="FAD-bd"/>
</dbReference>
<dbReference type="RefSeq" id="WP_114030208.1">
    <property type="nucleotide sequence ID" value="NZ_QOIL01000010.1"/>
</dbReference>
<proteinExistence type="predicted"/>
<dbReference type="InterPro" id="IPR050407">
    <property type="entry name" value="Geranylgeranyl_reductase"/>
</dbReference>